<dbReference type="InterPro" id="IPR042099">
    <property type="entry name" value="ANL_N_sf"/>
</dbReference>
<dbReference type="PANTHER" id="PTHR42921">
    <property type="entry name" value="ACETOACETYL-COA SYNTHETASE"/>
    <property type="match status" value="1"/>
</dbReference>
<dbReference type="GO" id="GO:0030729">
    <property type="term" value="F:acetoacetate-CoA ligase activity"/>
    <property type="evidence" value="ECO:0007669"/>
    <property type="project" value="TreeGrafter"/>
</dbReference>
<feature type="non-terminal residue" evidence="4">
    <location>
        <position position="239"/>
    </location>
</feature>
<dbReference type="Pfam" id="PF16177">
    <property type="entry name" value="ACAS_N"/>
    <property type="match status" value="1"/>
</dbReference>
<dbReference type="Pfam" id="PF00501">
    <property type="entry name" value="AMP-binding"/>
    <property type="match status" value="1"/>
</dbReference>
<dbReference type="InterPro" id="IPR032387">
    <property type="entry name" value="ACAS_N"/>
</dbReference>
<proteinExistence type="inferred from homology"/>
<dbReference type="InterPro" id="IPR000873">
    <property type="entry name" value="AMP-dep_synth/lig_dom"/>
</dbReference>
<organism evidence="4">
    <name type="scientific">marine metagenome</name>
    <dbReference type="NCBI Taxonomy" id="408172"/>
    <lineage>
        <taxon>unclassified sequences</taxon>
        <taxon>metagenomes</taxon>
        <taxon>ecological metagenomes</taxon>
    </lineage>
</organism>
<accession>A0A382A183</accession>
<evidence type="ECO:0000256" key="1">
    <source>
        <dbReference type="ARBA" id="ARBA00006432"/>
    </source>
</evidence>
<evidence type="ECO:0000259" key="3">
    <source>
        <dbReference type="Pfam" id="PF16177"/>
    </source>
</evidence>
<dbReference type="SUPFAM" id="SSF56801">
    <property type="entry name" value="Acetyl-CoA synthetase-like"/>
    <property type="match status" value="1"/>
</dbReference>
<gene>
    <name evidence="4" type="ORF">METZ01_LOCUS148132</name>
</gene>
<comment type="similarity">
    <text evidence="1">Belongs to the ATP-dependent AMP-binding enzyme family.</text>
</comment>
<protein>
    <recommendedName>
        <fullName evidence="5">AMP-dependent synthetase/ligase domain-containing protein</fullName>
    </recommendedName>
</protein>
<dbReference type="AlphaFoldDB" id="A0A382A183"/>
<dbReference type="PANTHER" id="PTHR42921:SF1">
    <property type="entry name" value="ACETOACETYL-COA SYNTHETASE"/>
    <property type="match status" value="1"/>
</dbReference>
<name>A0A382A183_9ZZZZ</name>
<evidence type="ECO:0000313" key="4">
    <source>
        <dbReference type="EMBL" id="SVA95278.1"/>
    </source>
</evidence>
<dbReference type="EMBL" id="UINC01023498">
    <property type="protein sequence ID" value="SVA95278.1"/>
    <property type="molecule type" value="Genomic_DNA"/>
</dbReference>
<sequence>MSDLLWKQDKDLYSDTTLKKFSETITENYGIQINEYQDLWQWSIKEPEKFWTTLLQFLGIRFSGQVDPVISNDELIYDQKFFTNVSLNYAENIILNLNSTPIIFINEKGFRQEISKEEIIIKVSKLSSYLKSIGIKKGDRIAAISANTPNTLISFLAVNSIGAIWSSCSPDFGEAAILDRFNQIEPKVLLYSEMYFYGGKKFNIKEKVTNVIREIKTLEQSLCINYQDTKEEVLKKETI</sequence>
<reference evidence="4" key="1">
    <citation type="submission" date="2018-05" db="EMBL/GenBank/DDBJ databases">
        <authorList>
            <person name="Lanie J.A."/>
            <person name="Ng W.-L."/>
            <person name="Kazmierczak K.M."/>
            <person name="Andrzejewski T.M."/>
            <person name="Davidsen T.M."/>
            <person name="Wayne K.J."/>
            <person name="Tettelin H."/>
            <person name="Glass J.I."/>
            <person name="Rusch D."/>
            <person name="Podicherti R."/>
            <person name="Tsui H.-C.T."/>
            <person name="Winkler M.E."/>
        </authorList>
    </citation>
    <scope>NUCLEOTIDE SEQUENCE</scope>
</reference>
<evidence type="ECO:0008006" key="5">
    <source>
        <dbReference type="Google" id="ProtNLM"/>
    </source>
</evidence>
<evidence type="ECO:0000259" key="2">
    <source>
        <dbReference type="Pfam" id="PF00501"/>
    </source>
</evidence>
<feature type="domain" description="Acetyl-coenzyme A synthetase N-terminal" evidence="3">
    <location>
        <begin position="36"/>
        <end position="92"/>
    </location>
</feature>
<dbReference type="Gene3D" id="3.40.50.12780">
    <property type="entry name" value="N-terminal domain of ligase-like"/>
    <property type="match status" value="1"/>
</dbReference>
<feature type="domain" description="AMP-dependent synthetase/ligase" evidence="2">
    <location>
        <begin position="118"/>
        <end position="225"/>
    </location>
</feature>